<dbReference type="OMA" id="CVNDNTE"/>
<gene>
    <name evidence="2" type="ORF">FDP41_007601</name>
</gene>
<feature type="region of interest" description="Disordered" evidence="1">
    <location>
        <begin position="63"/>
        <end position="94"/>
    </location>
</feature>
<evidence type="ECO:0000313" key="3">
    <source>
        <dbReference type="Proteomes" id="UP000444721"/>
    </source>
</evidence>
<sequence length="535" mass="61331">MFRSASSSFFRNSLSLKKAAWTRRRLISGLKNSLFPGQGWPTIMMNVNSMIVFHTGFDTSRREISNHLDSSPSSSSIKPQSTPKHAKEQIPALRAKKPTHLIRKPFIDTIHDPQMKQLSQNAQEFWEMDQNGAIEYLEQKLATALNEISAKNNNDNTNIDIKYEVSVAKVAEQLATMYYAMERFDKALNLFSELKDKYYSYRKYIVKKTNQTQEESDDQEEIIENDSFAIVATNLSDCLIGLGQEKEGRQALLDALNACNYGREGLQSGPITEKLSYMALQDSKAKHLDLSQKMQILKDAIELIDSREKDTQNCDVLYAKGILYEELSKILPVTRVTEREQYLENAVQNYKKMLEIDPTQYHAMMNAGDCCCKLGKDAEGLSYYNLFIDNFDEILKDGRFKTKNLDVFSMYVDIIVKLGIAYAKFEDYKMAIKQFGICISFIDQVLQHNSAPNAAALRFYKVAALNKRGICFLRQHEYWKCVNDNTEAINIDNTYFPAFRDRAAAYEALGKLDLAKEDKVQCEYLKRKYAVSTTF</sequence>
<dbReference type="SUPFAM" id="SSF48452">
    <property type="entry name" value="TPR-like"/>
    <property type="match status" value="2"/>
</dbReference>
<dbReference type="VEuPathDB" id="AmoebaDB:NfTy_007270"/>
<dbReference type="VEuPathDB" id="AmoebaDB:FDP41_007601"/>
<dbReference type="SMART" id="SM00028">
    <property type="entry name" value="TPR"/>
    <property type="match status" value="4"/>
</dbReference>
<accession>A0A6A5C7F0</accession>
<evidence type="ECO:0000313" key="2">
    <source>
        <dbReference type="EMBL" id="KAF0983686.1"/>
    </source>
</evidence>
<dbReference type="AlphaFoldDB" id="A0A6A5C7F0"/>
<dbReference type="InterPro" id="IPR019734">
    <property type="entry name" value="TPR_rpt"/>
</dbReference>
<dbReference type="GeneID" id="68114819"/>
<reference evidence="2 3" key="1">
    <citation type="journal article" date="2019" name="Sci. Rep.">
        <title>Nanopore sequencing improves the draft genome of the human pathogenic amoeba Naegleria fowleri.</title>
        <authorList>
            <person name="Liechti N."/>
            <person name="Schurch N."/>
            <person name="Bruggmann R."/>
            <person name="Wittwer M."/>
        </authorList>
    </citation>
    <scope>NUCLEOTIDE SEQUENCE [LARGE SCALE GENOMIC DNA]</scope>
    <source>
        <strain evidence="2 3">ATCC 30894</strain>
    </source>
</reference>
<dbReference type="RefSeq" id="XP_044568399.1">
    <property type="nucleotide sequence ID" value="XM_044711364.1"/>
</dbReference>
<dbReference type="VEuPathDB" id="AmoebaDB:NF0015620"/>
<protein>
    <submittedName>
        <fullName evidence="2">Uncharacterized protein</fullName>
    </submittedName>
</protein>
<dbReference type="EMBL" id="VFQX01000004">
    <property type="protein sequence ID" value="KAF0983686.1"/>
    <property type="molecule type" value="Genomic_DNA"/>
</dbReference>
<proteinExistence type="predicted"/>
<comment type="caution">
    <text evidence="2">The sequence shown here is derived from an EMBL/GenBank/DDBJ whole genome shotgun (WGS) entry which is preliminary data.</text>
</comment>
<dbReference type="OrthoDB" id="10256779at2759"/>
<dbReference type="Proteomes" id="UP000444721">
    <property type="component" value="Unassembled WGS sequence"/>
</dbReference>
<name>A0A6A5C7F0_NAEFO</name>
<keyword evidence="3" id="KW-1185">Reference proteome</keyword>
<dbReference type="Gene3D" id="1.25.40.10">
    <property type="entry name" value="Tetratricopeptide repeat domain"/>
    <property type="match status" value="2"/>
</dbReference>
<evidence type="ECO:0000256" key="1">
    <source>
        <dbReference type="SAM" id="MobiDB-lite"/>
    </source>
</evidence>
<organism evidence="2 3">
    <name type="scientific">Naegleria fowleri</name>
    <name type="common">Brain eating amoeba</name>
    <dbReference type="NCBI Taxonomy" id="5763"/>
    <lineage>
        <taxon>Eukaryota</taxon>
        <taxon>Discoba</taxon>
        <taxon>Heterolobosea</taxon>
        <taxon>Tetramitia</taxon>
        <taxon>Eutetramitia</taxon>
        <taxon>Vahlkampfiidae</taxon>
        <taxon>Naegleria</taxon>
    </lineage>
</organism>
<feature type="compositionally biased region" description="Low complexity" evidence="1">
    <location>
        <begin position="67"/>
        <end position="83"/>
    </location>
</feature>
<dbReference type="InterPro" id="IPR011990">
    <property type="entry name" value="TPR-like_helical_dom_sf"/>
</dbReference>